<evidence type="ECO:0000256" key="1">
    <source>
        <dbReference type="ARBA" id="ARBA00001936"/>
    </source>
</evidence>
<keyword evidence="5 9" id="KW-0378">Hydrolase</keyword>
<keyword evidence="13" id="KW-1185">Reference proteome</keyword>
<name>A0ABQ9LWU5_HEVBR</name>
<evidence type="ECO:0000313" key="13">
    <source>
        <dbReference type="Proteomes" id="UP001174677"/>
    </source>
</evidence>
<evidence type="ECO:0000256" key="5">
    <source>
        <dbReference type="ARBA" id="ARBA00022801"/>
    </source>
</evidence>
<evidence type="ECO:0000256" key="6">
    <source>
        <dbReference type="ARBA" id="ARBA00022842"/>
    </source>
</evidence>
<dbReference type="SMART" id="SM00332">
    <property type="entry name" value="PP2Cc"/>
    <property type="match status" value="1"/>
</dbReference>
<keyword evidence="10" id="KW-0732">Signal</keyword>
<dbReference type="Gene3D" id="3.60.40.10">
    <property type="entry name" value="PPM-type phosphatase domain"/>
    <property type="match status" value="1"/>
</dbReference>
<evidence type="ECO:0000256" key="8">
    <source>
        <dbReference type="ARBA" id="ARBA00023211"/>
    </source>
</evidence>
<dbReference type="CDD" id="cd00143">
    <property type="entry name" value="PP2Cc"/>
    <property type="match status" value="1"/>
</dbReference>
<organism evidence="12 13">
    <name type="scientific">Hevea brasiliensis</name>
    <name type="common">Para rubber tree</name>
    <name type="synonym">Siphonia brasiliensis</name>
    <dbReference type="NCBI Taxonomy" id="3981"/>
    <lineage>
        <taxon>Eukaryota</taxon>
        <taxon>Viridiplantae</taxon>
        <taxon>Streptophyta</taxon>
        <taxon>Embryophyta</taxon>
        <taxon>Tracheophyta</taxon>
        <taxon>Spermatophyta</taxon>
        <taxon>Magnoliopsida</taxon>
        <taxon>eudicotyledons</taxon>
        <taxon>Gunneridae</taxon>
        <taxon>Pentapetalae</taxon>
        <taxon>rosids</taxon>
        <taxon>fabids</taxon>
        <taxon>Malpighiales</taxon>
        <taxon>Euphorbiaceae</taxon>
        <taxon>Crotonoideae</taxon>
        <taxon>Micrandreae</taxon>
        <taxon>Hevea</taxon>
    </lineage>
</organism>
<keyword evidence="8" id="KW-0464">Manganese</keyword>
<comment type="caution">
    <text evidence="12">The sequence shown here is derived from an EMBL/GenBank/DDBJ whole genome shotgun (WGS) entry which is preliminary data.</text>
</comment>
<feature type="domain" description="PPM-type phosphatase" evidence="11">
    <location>
        <begin position="59"/>
        <end position="373"/>
    </location>
</feature>
<feature type="chain" id="PRO_5045357019" description="protein-serine/threonine phosphatase" evidence="10">
    <location>
        <begin position="20"/>
        <end position="374"/>
    </location>
</feature>
<dbReference type="InterPro" id="IPR036457">
    <property type="entry name" value="PPM-type-like_dom_sf"/>
</dbReference>
<proteinExistence type="inferred from homology"/>
<dbReference type="Pfam" id="PF00481">
    <property type="entry name" value="PP2C"/>
    <property type="match status" value="1"/>
</dbReference>
<dbReference type="PROSITE" id="PS01032">
    <property type="entry name" value="PPM_1"/>
    <property type="match status" value="1"/>
</dbReference>
<evidence type="ECO:0000256" key="9">
    <source>
        <dbReference type="RuleBase" id="RU003465"/>
    </source>
</evidence>
<feature type="signal peptide" evidence="10">
    <location>
        <begin position="1"/>
        <end position="19"/>
    </location>
</feature>
<dbReference type="PROSITE" id="PS51746">
    <property type="entry name" value="PPM_2"/>
    <property type="match status" value="1"/>
</dbReference>
<dbReference type="InterPro" id="IPR015655">
    <property type="entry name" value="PP2C"/>
</dbReference>
<keyword evidence="4" id="KW-0479">Metal-binding</keyword>
<accession>A0ABQ9LWU5</accession>
<evidence type="ECO:0000256" key="2">
    <source>
        <dbReference type="ARBA" id="ARBA00001946"/>
    </source>
</evidence>
<comment type="cofactor">
    <cofactor evidence="1">
        <name>Mn(2+)</name>
        <dbReference type="ChEBI" id="CHEBI:29035"/>
    </cofactor>
</comment>
<evidence type="ECO:0000256" key="4">
    <source>
        <dbReference type="ARBA" id="ARBA00022723"/>
    </source>
</evidence>
<dbReference type="EC" id="3.1.3.16" evidence="3"/>
<keyword evidence="6" id="KW-0460">Magnesium</keyword>
<reference evidence="12" key="1">
    <citation type="journal article" date="2023" name="Plant Biotechnol. J.">
        <title>Chromosome-level wild Hevea brasiliensis genome provides new tools for genomic-assisted breeding and valuable loci to elevate rubber yield.</title>
        <authorList>
            <person name="Cheng H."/>
            <person name="Song X."/>
            <person name="Hu Y."/>
            <person name="Wu T."/>
            <person name="Yang Q."/>
            <person name="An Z."/>
            <person name="Feng S."/>
            <person name="Deng Z."/>
            <person name="Wu W."/>
            <person name="Zeng X."/>
            <person name="Tu M."/>
            <person name="Wang X."/>
            <person name="Huang H."/>
        </authorList>
    </citation>
    <scope>NUCLEOTIDE SEQUENCE</scope>
    <source>
        <strain evidence="12">MT/VB/25A 57/8</strain>
    </source>
</reference>
<comment type="cofactor">
    <cofactor evidence="2">
        <name>Mg(2+)</name>
        <dbReference type="ChEBI" id="CHEBI:18420"/>
    </cofactor>
</comment>
<comment type="similarity">
    <text evidence="9">Belongs to the PP2C family.</text>
</comment>
<evidence type="ECO:0000256" key="7">
    <source>
        <dbReference type="ARBA" id="ARBA00022912"/>
    </source>
</evidence>
<dbReference type="SUPFAM" id="SSF81606">
    <property type="entry name" value="PP2C-like"/>
    <property type="match status" value="1"/>
</dbReference>
<evidence type="ECO:0000256" key="3">
    <source>
        <dbReference type="ARBA" id="ARBA00013081"/>
    </source>
</evidence>
<evidence type="ECO:0000313" key="12">
    <source>
        <dbReference type="EMBL" id="KAJ9172005.1"/>
    </source>
</evidence>
<gene>
    <name evidence="12" type="ORF">P3X46_015296</name>
</gene>
<sequence length="374" mass="40822">MIASLLFGVVLITIPSSYGLSVSCMMEYDDGGAPAVYGYPECPQWVLSPAGSLQNQNLNCQFAILQGRRDYQEDAIACNLDIKVPLLAKDAGKNGFEEEAVGIVAVFDGHGGKECSEMASKLLFDYFYLHVVFQSYKVMAHHNGVLPSSDYKSFQLEILKEALSKTIGDIDLRFSQEAIKNNFYSGSTATVVLLYGRQILVANVGDSKALLLSEKIQSALRTEGDSTAHLSATALTYDHHPDREDERARIEAAGGSVTNWGVPRVSGVLAMSRSIGDVYLKRYGVIAEPEYTGWRPLTTNDTHLVVASDGIFESLTPQDIGNLIFQWNSHFQGIEDSKMPVSCLSSTSLAECIINTAYEKGSHDNLSVIIVPLT</sequence>
<dbReference type="InterPro" id="IPR001932">
    <property type="entry name" value="PPM-type_phosphatase-like_dom"/>
</dbReference>
<dbReference type="EMBL" id="JARPOI010000009">
    <property type="protein sequence ID" value="KAJ9172005.1"/>
    <property type="molecule type" value="Genomic_DNA"/>
</dbReference>
<dbReference type="InterPro" id="IPR000222">
    <property type="entry name" value="PP2C_BS"/>
</dbReference>
<protein>
    <recommendedName>
        <fullName evidence="3">protein-serine/threonine phosphatase</fullName>
        <ecNumber evidence="3">3.1.3.16</ecNumber>
    </recommendedName>
</protein>
<keyword evidence="7 9" id="KW-0904">Protein phosphatase</keyword>
<evidence type="ECO:0000256" key="10">
    <source>
        <dbReference type="SAM" id="SignalP"/>
    </source>
</evidence>
<evidence type="ECO:0000259" key="11">
    <source>
        <dbReference type="PROSITE" id="PS51746"/>
    </source>
</evidence>
<dbReference type="Proteomes" id="UP001174677">
    <property type="component" value="Chromosome 9"/>
</dbReference>
<dbReference type="PANTHER" id="PTHR47992">
    <property type="entry name" value="PROTEIN PHOSPHATASE"/>
    <property type="match status" value="1"/>
</dbReference>